<protein>
    <submittedName>
        <fullName evidence="2">Uncharacterized protein</fullName>
    </submittedName>
</protein>
<proteinExistence type="predicted"/>
<gene>
    <name evidence="2" type="ORF">KIL84_012646</name>
</gene>
<dbReference type="AlphaFoldDB" id="A0A9D3XT27"/>
<organism evidence="2 3">
    <name type="scientific">Mauremys mutica</name>
    <name type="common">yellowpond turtle</name>
    <dbReference type="NCBI Taxonomy" id="74926"/>
    <lineage>
        <taxon>Eukaryota</taxon>
        <taxon>Metazoa</taxon>
        <taxon>Chordata</taxon>
        <taxon>Craniata</taxon>
        <taxon>Vertebrata</taxon>
        <taxon>Euteleostomi</taxon>
        <taxon>Archelosauria</taxon>
        <taxon>Testudinata</taxon>
        <taxon>Testudines</taxon>
        <taxon>Cryptodira</taxon>
        <taxon>Durocryptodira</taxon>
        <taxon>Testudinoidea</taxon>
        <taxon>Geoemydidae</taxon>
        <taxon>Geoemydinae</taxon>
        <taxon>Mauremys</taxon>
    </lineage>
</organism>
<feature type="compositionally biased region" description="Low complexity" evidence="1">
    <location>
        <begin position="35"/>
        <end position="50"/>
    </location>
</feature>
<dbReference type="Proteomes" id="UP000827986">
    <property type="component" value="Unassembled WGS sequence"/>
</dbReference>
<feature type="compositionally biased region" description="Polar residues" evidence="1">
    <location>
        <begin position="87"/>
        <end position="96"/>
    </location>
</feature>
<sequence length="104" mass="11041">MPGTKNSPTPLLPPRFDFSVSGDMGRHGFCRQMGPSAPVSSPALPSQAPSLQGAHASVLPCTLRRLKWVENEACVSRVANVSDPLLSKTSGRNAPTQPGLHREP</sequence>
<name>A0A9D3XT27_9SAUR</name>
<feature type="region of interest" description="Disordered" evidence="1">
    <location>
        <begin position="80"/>
        <end position="104"/>
    </location>
</feature>
<evidence type="ECO:0000313" key="2">
    <source>
        <dbReference type="EMBL" id="KAH1184705.1"/>
    </source>
</evidence>
<accession>A0A9D3XT27</accession>
<comment type="caution">
    <text evidence="2">The sequence shown here is derived from an EMBL/GenBank/DDBJ whole genome shotgun (WGS) entry which is preliminary data.</text>
</comment>
<evidence type="ECO:0000256" key="1">
    <source>
        <dbReference type="SAM" id="MobiDB-lite"/>
    </source>
</evidence>
<keyword evidence="3" id="KW-1185">Reference proteome</keyword>
<dbReference type="EMBL" id="JAHDVG010000464">
    <property type="protein sequence ID" value="KAH1184705.1"/>
    <property type="molecule type" value="Genomic_DNA"/>
</dbReference>
<evidence type="ECO:0000313" key="3">
    <source>
        <dbReference type="Proteomes" id="UP000827986"/>
    </source>
</evidence>
<feature type="region of interest" description="Disordered" evidence="1">
    <location>
        <begin position="27"/>
        <end position="50"/>
    </location>
</feature>
<reference evidence="2" key="1">
    <citation type="submission" date="2021-09" db="EMBL/GenBank/DDBJ databases">
        <title>The genome of Mauremys mutica provides insights into the evolution of semi-aquatic lifestyle.</title>
        <authorList>
            <person name="Gong S."/>
            <person name="Gao Y."/>
        </authorList>
    </citation>
    <scope>NUCLEOTIDE SEQUENCE</scope>
    <source>
        <strain evidence="2">MM-2020</strain>
        <tissue evidence="2">Muscle</tissue>
    </source>
</reference>